<protein>
    <submittedName>
        <fullName evidence="1">Uncharacterized protein</fullName>
    </submittedName>
</protein>
<reference evidence="1" key="1">
    <citation type="journal article" date="2015" name="Front. Microbiol.">
        <title>Combining genomic sequencing methods to explore viral diversity and reveal potential virus-host interactions.</title>
        <authorList>
            <person name="Chow C.E."/>
            <person name="Winget D.M."/>
            <person name="White R.A.III."/>
            <person name="Hallam S.J."/>
            <person name="Suttle C.A."/>
        </authorList>
    </citation>
    <scope>NUCLEOTIDE SEQUENCE</scope>
    <source>
        <strain evidence="1">Anoxic3_1</strain>
    </source>
</reference>
<organism evidence="1">
    <name type="scientific">uncultured marine virus</name>
    <dbReference type="NCBI Taxonomy" id="186617"/>
    <lineage>
        <taxon>Viruses</taxon>
        <taxon>environmental samples</taxon>
    </lineage>
</organism>
<evidence type="ECO:0000313" key="1">
    <source>
        <dbReference type="EMBL" id="AKH45914.1"/>
    </source>
</evidence>
<reference evidence="1" key="2">
    <citation type="submission" date="2015-03" db="EMBL/GenBank/DDBJ databases">
        <authorList>
            <person name="Chow C.-E.T."/>
            <person name="Winget D.M."/>
            <person name="White R.A.III."/>
            <person name="Hallam S.J."/>
            <person name="Suttle C.A."/>
        </authorList>
    </citation>
    <scope>NUCLEOTIDE SEQUENCE</scope>
    <source>
        <strain evidence="1">Anoxic3_1</strain>
    </source>
</reference>
<name>A0A0F7L084_9VIRU</name>
<proteinExistence type="predicted"/>
<sequence length="125" mass="13627">MDVMSQPYITFALGEASVTVGHPNPAEQLRIVAAIRSAMATDPSCNCGREYLEDGICANCVAHEEVCPNCGDGLNPDGGDGVEDETWRCASCDHLYRISIEVRRDWSSVELLGRPCPSCKRHESL</sequence>
<dbReference type="EMBL" id="KR029577">
    <property type="protein sequence ID" value="AKH45914.1"/>
    <property type="molecule type" value="Genomic_DNA"/>
</dbReference>
<accession>A0A0F7L084</accession>